<dbReference type="RefSeq" id="WP_311421234.1">
    <property type="nucleotide sequence ID" value="NZ_JAVREH010000002.1"/>
</dbReference>
<proteinExistence type="predicted"/>
<dbReference type="PROSITE" id="PS51186">
    <property type="entry name" value="GNAT"/>
    <property type="match status" value="1"/>
</dbReference>
<keyword evidence="3" id="KW-1185">Reference proteome</keyword>
<dbReference type="EMBL" id="JAVREH010000002">
    <property type="protein sequence ID" value="MDT0260072.1"/>
    <property type="molecule type" value="Genomic_DNA"/>
</dbReference>
<dbReference type="Proteomes" id="UP001183176">
    <property type="component" value="Unassembled WGS sequence"/>
</dbReference>
<dbReference type="PANTHER" id="PTHR43792:SF13">
    <property type="entry name" value="ACETYLTRANSFERASE"/>
    <property type="match status" value="1"/>
</dbReference>
<gene>
    <name evidence="2" type="ORF">RM423_01540</name>
</gene>
<comment type="caution">
    <text evidence="2">The sequence shown here is derived from an EMBL/GenBank/DDBJ whole genome shotgun (WGS) entry which is preliminary data.</text>
</comment>
<dbReference type="SUPFAM" id="SSF55729">
    <property type="entry name" value="Acyl-CoA N-acyltransferases (Nat)"/>
    <property type="match status" value="1"/>
</dbReference>
<dbReference type="CDD" id="cd04301">
    <property type="entry name" value="NAT_SF"/>
    <property type="match status" value="1"/>
</dbReference>
<protein>
    <submittedName>
        <fullName evidence="2">GNAT family N-acetyltransferase</fullName>
    </submittedName>
</protein>
<dbReference type="Gene3D" id="3.40.630.30">
    <property type="match status" value="1"/>
</dbReference>
<evidence type="ECO:0000313" key="2">
    <source>
        <dbReference type="EMBL" id="MDT0260072.1"/>
    </source>
</evidence>
<evidence type="ECO:0000313" key="3">
    <source>
        <dbReference type="Proteomes" id="UP001183176"/>
    </source>
</evidence>
<accession>A0ABU2J516</accession>
<feature type="domain" description="N-acetyltransferase" evidence="1">
    <location>
        <begin position="32"/>
        <end position="179"/>
    </location>
</feature>
<dbReference type="InterPro" id="IPR000182">
    <property type="entry name" value="GNAT_dom"/>
</dbReference>
<dbReference type="PANTHER" id="PTHR43792">
    <property type="entry name" value="GNAT FAMILY, PUTATIVE (AFU_ORTHOLOGUE AFUA_3G00765)-RELATED-RELATED"/>
    <property type="match status" value="1"/>
</dbReference>
<name>A0ABU2J516_9ACTN</name>
<dbReference type="Pfam" id="PF13302">
    <property type="entry name" value="Acetyltransf_3"/>
    <property type="match status" value="1"/>
</dbReference>
<sequence>MAYRRDRAPDPHPKRVRLVRLGPDVLELLAAGDLDGASRAAAAPLTGYFTDPQWGYLWSLRREQLRHDPASADWIARAVLDEDRLVVVGHAGYHGPPDEAGLVEVGYAIDPAYRRQGYGRAALAALLQRATAEPAVRTVRATISPDNLPSRLLVSEQGLRQVGEQWDDRDGLELVFEVAV</sequence>
<reference evidence="3" key="1">
    <citation type="submission" date="2023-07" db="EMBL/GenBank/DDBJ databases">
        <title>30 novel species of actinomycetes from the DSMZ collection.</title>
        <authorList>
            <person name="Nouioui I."/>
        </authorList>
    </citation>
    <scope>NUCLEOTIDE SEQUENCE [LARGE SCALE GENOMIC DNA]</scope>
    <source>
        <strain evidence="3">DSM 44399</strain>
    </source>
</reference>
<dbReference type="InterPro" id="IPR051531">
    <property type="entry name" value="N-acetyltransferase"/>
</dbReference>
<dbReference type="InterPro" id="IPR016181">
    <property type="entry name" value="Acyl_CoA_acyltransferase"/>
</dbReference>
<organism evidence="2 3">
    <name type="scientific">Jatrophihabitans lederbergiae</name>
    <dbReference type="NCBI Taxonomy" id="3075547"/>
    <lineage>
        <taxon>Bacteria</taxon>
        <taxon>Bacillati</taxon>
        <taxon>Actinomycetota</taxon>
        <taxon>Actinomycetes</taxon>
        <taxon>Jatrophihabitantales</taxon>
        <taxon>Jatrophihabitantaceae</taxon>
        <taxon>Jatrophihabitans</taxon>
    </lineage>
</organism>
<evidence type="ECO:0000259" key="1">
    <source>
        <dbReference type="PROSITE" id="PS51186"/>
    </source>
</evidence>